<evidence type="ECO:0000256" key="3">
    <source>
        <dbReference type="ARBA" id="ARBA00022722"/>
    </source>
</evidence>
<dbReference type="InterPro" id="IPR041373">
    <property type="entry name" value="RT_RNaseH"/>
</dbReference>
<organism evidence="9 10">
    <name type="scientific">Austropuccinia psidii MF-1</name>
    <dbReference type="NCBI Taxonomy" id="1389203"/>
    <lineage>
        <taxon>Eukaryota</taxon>
        <taxon>Fungi</taxon>
        <taxon>Dikarya</taxon>
        <taxon>Basidiomycota</taxon>
        <taxon>Pucciniomycotina</taxon>
        <taxon>Pucciniomycetes</taxon>
        <taxon>Pucciniales</taxon>
        <taxon>Sphaerophragmiaceae</taxon>
        <taxon>Austropuccinia</taxon>
    </lineage>
</organism>
<evidence type="ECO:0008006" key="11">
    <source>
        <dbReference type="Google" id="ProtNLM"/>
    </source>
</evidence>
<reference evidence="9" key="1">
    <citation type="submission" date="2021-03" db="EMBL/GenBank/DDBJ databases">
        <title>Draft genome sequence of rust myrtle Austropuccinia psidii MF-1, a brazilian biotype.</title>
        <authorList>
            <person name="Quecine M.C."/>
            <person name="Pachon D.M.R."/>
            <person name="Bonatelli M.L."/>
            <person name="Correr F.H."/>
            <person name="Franceschini L.M."/>
            <person name="Leite T.F."/>
            <person name="Margarido G.R.A."/>
            <person name="Almeida C.A."/>
            <person name="Ferrarezi J.A."/>
            <person name="Labate C.A."/>
        </authorList>
    </citation>
    <scope>NUCLEOTIDE SEQUENCE</scope>
    <source>
        <strain evidence="9">MF-1</strain>
    </source>
</reference>
<feature type="domain" description="Integrase zinc-binding" evidence="8">
    <location>
        <begin position="330"/>
        <end position="387"/>
    </location>
</feature>
<dbReference type="SUPFAM" id="SSF56672">
    <property type="entry name" value="DNA/RNA polymerases"/>
    <property type="match status" value="1"/>
</dbReference>
<dbReference type="OrthoDB" id="2206664at2759"/>
<evidence type="ECO:0000256" key="5">
    <source>
        <dbReference type="ARBA" id="ARBA00022801"/>
    </source>
</evidence>
<evidence type="ECO:0000256" key="1">
    <source>
        <dbReference type="ARBA" id="ARBA00022679"/>
    </source>
</evidence>
<keyword evidence="3" id="KW-0540">Nuclease</keyword>
<dbReference type="GO" id="GO:0004519">
    <property type="term" value="F:endonuclease activity"/>
    <property type="evidence" value="ECO:0007669"/>
    <property type="project" value="UniProtKB-KW"/>
</dbReference>
<dbReference type="Gene3D" id="3.30.70.270">
    <property type="match status" value="1"/>
</dbReference>
<keyword evidence="6" id="KW-0695">RNA-directed DNA polymerase</keyword>
<dbReference type="Proteomes" id="UP000765509">
    <property type="component" value="Unassembled WGS sequence"/>
</dbReference>
<proteinExistence type="predicted"/>
<dbReference type="AlphaFoldDB" id="A0A9Q3CKY6"/>
<dbReference type="CDD" id="cd09274">
    <property type="entry name" value="RNase_HI_RT_Ty3"/>
    <property type="match status" value="1"/>
</dbReference>
<dbReference type="PANTHER" id="PTHR37984">
    <property type="entry name" value="PROTEIN CBG26694"/>
    <property type="match status" value="1"/>
</dbReference>
<keyword evidence="4" id="KW-0255">Endonuclease</keyword>
<dbReference type="Pfam" id="PF17921">
    <property type="entry name" value="Integrase_H2C2"/>
    <property type="match status" value="1"/>
</dbReference>
<keyword evidence="10" id="KW-1185">Reference proteome</keyword>
<dbReference type="InterPro" id="IPR043502">
    <property type="entry name" value="DNA/RNA_pol_sf"/>
</dbReference>
<dbReference type="EMBL" id="AVOT02007830">
    <property type="protein sequence ID" value="MBW0484725.1"/>
    <property type="molecule type" value="Genomic_DNA"/>
</dbReference>
<keyword evidence="1" id="KW-0808">Transferase</keyword>
<comment type="caution">
    <text evidence="9">The sequence shown here is derived from an EMBL/GenBank/DDBJ whole genome shotgun (WGS) entry which is preliminary data.</text>
</comment>
<keyword evidence="2" id="KW-0548">Nucleotidyltransferase</keyword>
<accession>A0A9Q3CKY6</accession>
<dbReference type="InterPro" id="IPR050951">
    <property type="entry name" value="Retrovirus_Pol_polyprotein"/>
</dbReference>
<dbReference type="GO" id="GO:0016787">
    <property type="term" value="F:hydrolase activity"/>
    <property type="evidence" value="ECO:0007669"/>
    <property type="project" value="UniProtKB-KW"/>
</dbReference>
<evidence type="ECO:0000313" key="9">
    <source>
        <dbReference type="EMBL" id="MBW0484725.1"/>
    </source>
</evidence>
<keyword evidence="5" id="KW-0378">Hydrolase</keyword>
<evidence type="ECO:0000256" key="6">
    <source>
        <dbReference type="ARBA" id="ARBA00022918"/>
    </source>
</evidence>
<dbReference type="Pfam" id="PF17917">
    <property type="entry name" value="RT_RNaseH"/>
    <property type="match status" value="1"/>
</dbReference>
<gene>
    <name evidence="9" type="ORF">O181_024440</name>
</gene>
<evidence type="ECO:0000313" key="10">
    <source>
        <dbReference type="Proteomes" id="UP000765509"/>
    </source>
</evidence>
<dbReference type="GO" id="GO:0003964">
    <property type="term" value="F:RNA-directed DNA polymerase activity"/>
    <property type="evidence" value="ECO:0007669"/>
    <property type="project" value="UniProtKB-KW"/>
</dbReference>
<sequence>MQSLLGFSSYCRNHIKHFLHITSSLYKLCSKDVVFEITKEKRDAYERIKHELTNAPVLILPDFELPFKLYIDAACSQGLGEALHQRQIVDGEPREGVIFYISRKLKDSEAWYGATQTECLCLLWSLEKLHYYLEGAVFEVYTDCTASKSLLNMKTTNRKMLRWQISIQEYRGNMTIIYKEVKIHTNSYGLSRWPLDNVKSNPAYDPEVSAKTPIHFREIDRNKNFRFSEWAPESGTLDSVNTDSEGTETPILGISSSQLHNEFFSTVMKTYSKHKLCGILLQLLQQKYRSPEHELQLEEPWLRDYKENKFFLIDGVLCNREKNTSVLTIVDRDHISLILHECYDFPYMGYMSEDRNRERVASPAWWPKWEQELSELINTCEKCQKANIKHGKKYGLLQHIEEPKHPWETINMDWVTGLVPGVKESFNACLIKFDRFSKSLRCLPYHKEDIAMDAALLF</sequence>
<feature type="domain" description="Reverse transcriptase RNase H-like" evidence="7">
    <location>
        <begin position="62"/>
        <end position="170"/>
    </location>
</feature>
<evidence type="ECO:0000256" key="4">
    <source>
        <dbReference type="ARBA" id="ARBA00022759"/>
    </source>
</evidence>
<name>A0A9Q3CKY6_9BASI</name>
<protein>
    <recommendedName>
        <fullName evidence="11">Reverse transcriptase/retrotransposon-derived protein RNase H-like domain-containing protein</fullName>
    </recommendedName>
</protein>
<evidence type="ECO:0000259" key="8">
    <source>
        <dbReference type="Pfam" id="PF17921"/>
    </source>
</evidence>
<evidence type="ECO:0000259" key="7">
    <source>
        <dbReference type="Pfam" id="PF17917"/>
    </source>
</evidence>
<dbReference type="InterPro" id="IPR043128">
    <property type="entry name" value="Rev_trsase/Diguanyl_cyclase"/>
</dbReference>
<dbReference type="InterPro" id="IPR041588">
    <property type="entry name" value="Integrase_H2C2"/>
</dbReference>
<evidence type="ECO:0000256" key="2">
    <source>
        <dbReference type="ARBA" id="ARBA00022695"/>
    </source>
</evidence>
<dbReference type="PANTHER" id="PTHR37984:SF5">
    <property type="entry name" value="PROTEIN NYNRIN-LIKE"/>
    <property type="match status" value="1"/>
</dbReference>
<dbReference type="Gene3D" id="1.10.340.70">
    <property type="match status" value="1"/>
</dbReference>